<dbReference type="EMBL" id="JAADJG010000974">
    <property type="protein sequence ID" value="KAF4430998.1"/>
    <property type="molecule type" value="Genomic_DNA"/>
</dbReference>
<keyword evidence="2 6" id="KW-0812">Transmembrane</keyword>
<evidence type="ECO:0000313" key="8">
    <source>
        <dbReference type="EMBL" id="KAF4430998.1"/>
    </source>
</evidence>
<organism evidence="8 9">
    <name type="scientific">Fusarium austroafricanum</name>
    <dbReference type="NCBI Taxonomy" id="2364996"/>
    <lineage>
        <taxon>Eukaryota</taxon>
        <taxon>Fungi</taxon>
        <taxon>Dikarya</taxon>
        <taxon>Ascomycota</taxon>
        <taxon>Pezizomycotina</taxon>
        <taxon>Sordariomycetes</taxon>
        <taxon>Hypocreomycetidae</taxon>
        <taxon>Hypocreales</taxon>
        <taxon>Nectriaceae</taxon>
        <taxon>Fusarium</taxon>
        <taxon>Fusarium concolor species complex</taxon>
    </lineage>
</organism>
<sequence>MDRNDGGTAVNMVFRRGYVPLSEIPTTAKQQTAIAIIFLMTSLAFVTWSARMYSRFSKKQIGIDDWLVTVAMLFSIGLHVPYYYFLRYNYVGFYTKDLPKSYNIEPVLFYNWIMQVLYNPILALIKSSVLFFLLRLGGHNRSIKWTIYGLNAFNILLMIAIFLTVVFQTIPINAFWDLSIKPERQIDGPAFYIASAIITIVTDILVLLIPFWIFLGLKMRVAAKLGLIVVFLTGGVVTIVAIVRVIELYKKFYIKGYDSRHSLGDTLSSIEVNLAIMACCGPALRPLFRRMFPRLFSGTSTNDAGKYNTPSRYGNSSSRHGTGTAGVTSFHLKDMHRSRTQTEIRGYSPNGSEEEIMTYNGILRTTAVDVKYDEVHSIDKH</sequence>
<evidence type="ECO:0000256" key="4">
    <source>
        <dbReference type="ARBA" id="ARBA00023136"/>
    </source>
</evidence>
<dbReference type="PANTHER" id="PTHR33048">
    <property type="entry name" value="PTH11-LIKE INTEGRAL MEMBRANE PROTEIN (AFU_ORTHOLOGUE AFUA_5G11245)"/>
    <property type="match status" value="1"/>
</dbReference>
<feature type="transmembrane region" description="Helical" evidence="6">
    <location>
        <begin position="66"/>
        <end position="85"/>
    </location>
</feature>
<keyword evidence="3 6" id="KW-1133">Transmembrane helix</keyword>
<comment type="caution">
    <text evidence="8">The sequence shown here is derived from an EMBL/GenBank/DDBJ whole genome shotgun (WGS) entry which is preliminary data.</text>
</comment>
<evidence type="ECO:0000256" key="3">
    <source>
        <dbReference type="ARBA" id="ARBA00022989"/>
    </source>
</evidence>
<name>A0A8H4JIY0_9HYPO</name>
<keyword evidence="4 6" id="KW-0472">Membrane</keyword>
<evidence type="ECO:0000256" key="6">
    <source>
        <dbReference type="SAM" id="Phobius"/>
    </source>
</evidence>
<feature type="transmembrane region" description="Helical" evidence="6">
    <location>
        <begin position="33"/>
        <end position="54"/>
    </location>
</feature>
<dbReference type="Pfam" id="PF20684">
    <property type="entry name" value="Fung_rhodopsin"/>
    <property type="match status" value="1"/>
</dbReference>
<dbReference type="OrthoDB" id="5283415at2759"/>
<feature type="domain" description="Rhodopsin" evidence="7">
    <location>
        <begin position="50"/>
        <end position="290"/>
    </location>
</feature>
<keyword evidence="9" id="KW-1185">Reference proteome</keyword>
<evidence type="ECO:0000259" key="7">
    <source>
        <dbReference type="Pfam" id="PF20684"/>
    </source>
</evidence>
<evidence type="ECO:0000256" key="2">
    <source>
        <dbReference type="ARBA" id="ARBA00022692"/>
    </source>
</evidence>
<comment type="similarity">
    <text evidence="5">Belongs to the SAT4 family.</text>
</comment>
<dbReference type="AlphaFoldDB" id="A0A8H4JIY0"/>
<dbReference type="InterPro" id="IPR049326">
    <property type="entry name" value="Rhodopsin_dom_fungi"/>
</dbReference>
<dbReference type="GO" id="GO:0016020">
    <property type="term" value="C:membrane"/>
    <property type="evidence" value="ECO:0007669"/>
    <property type="project" value="UniProtKB-SubCell"/>
</dbReference>
<dbReference type="PANTHER" id="PTHR33048:SF55">
    <property type="entry name" value="INTEGRAL MEMBRANE PROTEIN"/>
    <property type="match status" value="1"/>
</dbReference>
<proteinExistence type="inferred from homology"/>
<gene>
    <name evidence="8" type="ORF">F53441_13909</name>
</gene>
<feature type="transmembrane region" description="Helical" evidence="6">
    <location>
        <begin position="225"/>
        <end position="246"/>
    </location>
</feature>
<evidence type="ECO:0000256" key="5">
    <source>
        <dbReference type="ARBA" id="ARBA00038359"/>
    </source>
</evidence>
<comment type="subcellular location">
    <subcellularLocation>
        <location evidence="1">Membrane</location>
        <topology evidence="1">Multi-pass membrane protein</topology>
    </subcellularLocation>
</comment>
<accession>A0A8H4JIY0</accession>
<reference evidence="8" key="1">
    <citation type="submission" date="2020-01" db="EMBL/GenBank/DDBJ databases">
        <title>Identification and distribution of gene clusters putatively required for synthesis of sphingolipid metabolism inhibitors in phylogenetically diverse species of the filamentous fungus Fusarium.</title>
        <authorList>
            <person name="Kim H.-S."/>
            <person name="Busman M."/>
            <person name="Brown D.W."/>
            <person name="Divon H."/>
            <person name="Uhlig S."/>
            <person name="Proctor R.H."/>
        </authorList>
    </citation>
    <scope>NUCLEOTIDE SEQUENCE</scope>
    <source>
        <strain evidence="8">NRRL 53441</strain>
    </source>
</reference>
<dbReference type="Proteomes" id="UP000605986">
    <property type="component" value="Unassembled WGS sequence"/>
</dbReference>
<evidence type="ECO:0000256" key="1">
    <source>
        <dbReference type="ARBA" id="ARBA00004141"/>
    </source>
</evidence>
<feature type="transmembrane region" description="Helical" evidence="6">
    <location>
        <begin position="148"/>
        <end position="170"/>
    </location>
</feature>
<dbReference type="InterPro" id="IPR052337">
    <property type="entry name" value="SAT4-like"/>
</dbReference>
<feature type="transmembrane region" description="Helical" evidence="6">
    <location>
        <begin position="190"/>
        <end position="213"/>
    </location>
</feature>
<evidence type="ECO:0000313" key="9">
    <source>
        <dbReference type="Proteomes" id="UP000605986"/>
    </source>
</evidence>
<feature type="transmembrane region" description="Helical" evidence="6">
    <location>
        <begin position="116"/>
        <end position="136"/>
    </location>
</feature>
<protein>
    <recommendedName>
        <fullName evidence="7">Rhodopsin domain-containing protein</fullName>
    </recommendedName>
</protein>